<name>B3Q2K9_RHIE6</name>
<organism evidence="1 2">
    <name type="scientific">Rhizobium etli (strain CIAT 652)</name>
    <dbReference type="NCBI Taxonomy" id="491916"/>
    <lineage>
        <taxon>Bacteria</taxon>
        <taxon>Pseudomonadati</taxon>
        <taxon>Pseudomonadota</taxon>
        <taxon>Alphaproteobacteria</taxon>
        <taxon>Hyphomicrobiales</taxon>
        <taxon>Rhizobiaceae</taxon>
        <taxon>Rhizobium/Agrobacterium group</taxon>
        <taxon>Rhizobium</taxon>
    </lineage>
</organism>
<evidence type="ECO:0000313" key="1">
    <source>
        <dbReference type="EMBL" id="ACE93915.1"/>
    </source>
</evidence>
<dbReference type="AlphaFoldDB" id="B3Q2K9"/>
<dbReference type="EMBL" id="CP001076">
    <property type="protein sequence ID" value="ACE93915.1"/>
    <property type="molecule type" value="Genomic_DNA"/>
</dbReference>
<geneLocation type="plasmid" evidence="1 2">
    <name>pB</name>
</geneLocation>
<sequence length="53" mass="6187">MDFKSRQGSCACSWLRGVTRKIKTRGALRYSISRRDIFERFLKDGRVEVDSTC</sequence>
<reference evidence="1 2" key="1">
    <citation type="submission" date="2008-04" db="EMBL/GenBank/DDBJ databases">
        <title>Genome diversity and DNA divergence of Rhizobium etli.</title>
        <authorList>
            <person name="Gonzalez V."/>
            <person name="Acosta J.L."/>
            <person name="Santamaria R.I."/>
            <person name="Bustos P."/>
            <person name="Hernandez-Gonzalez I.L."/>
            <person name="Fernandez J.L."/>
            <person name="Diaz R."/>
            <person name="Flores M."/>
            <person name="Mora J."/>
            <person name="Palacios R."/>
            <person name="Davila G."/>
        </authorList>
    </citation>
    <scope>NUCLEOTIDE SEQUENCE [LARGE SCALE GENOMIC DNA]</scope>
    <source>
        <strain evidence="1 2">CIAT 652</strain>
        <plasmid evidence="2">Plasmid pB</plasmid>
    </source>
</reference>
<dbReference type="KEGG" id="rec:RHECIAT_PB0000204"/>
<dbReference type="Proteomes" id="UP000008817">
    <property type="component" value="Plasmid pB"/>
</dbReference>
<keyword evidence="1" id="KW-0614">Plasmid</keyword>
<evidence type="ECO:0000313" key="2">
    <source>
        <dbReference type="Proteomes" id="UP000008817"/>
    </source>
</evidence>
<dbReference type="HOGENOM" id="CLU_3065409_0_0_5"/>
<accession>B3Q2K9</accession>
<protein>
    <submittedName>
        <fullName evidence="1">Uncharacterized protein</fullName>
    </submittedName>
</protein>
<gene>
    <name evidence="1" type="ordered locus">RHECIAT_PB0000204</name>
</gene>
<proteinExistence type="predicted"/>